<name>A0AAD8XEK5_GLOAC</name>
<dbReference type="Proteomes" id="UP001244207">
    <property type="component" value="Unassembled WGS sequence"/>
</dbReference>
<comment type="caution">
    <text evidence="1">The sequence shown here is derived from an EMBL/GenBank/DDBJ whole genome shotgun (WGS) entry which is preliminary data.</text>
</comment>
<dbReference type="GeneID" id="85392175"/>
<accession>A0AAD8XEK5</accession>
<proteinExistence type="predicted"/>
<reference evidence="1" key="1">
    <citation type="submission" date="2021-12" db="EMBL/GenBank/DDBJ databases">
        <title>Comparative genomics, transcriptomics and evolutionary studies reveal genomic signatures of adaptation to plant cell wall in hemibiotrophic fungi.</title>
        <authorList>
            <consortium name="DOE Joint Genome Institute"/>
            <person name="Baroncelli R."/>
            <person name="Diaz J.F."/>
            <person name="Benocci T."/>
            <person name="Peng M."/>
            <person name="Battaglia E."/>
            <person name="Haridas S."/>
            <person name="Andreopoulos W."/>
            <person name="Labutti K."/>
            <person name="Pangilinan J."/>
            <person name="Floch G.L."/>
            <person name="Makela M.R."/>
            <person name="Henrissat B."/>
            <person name="Grigoriev I.V."/>
            <person name="Crouch J.A."/>
            <person name="De Vries R.P."/>
            <person name="Sukno S.A."/>
            <person name="Thon M.R."/>
        </authorList>
    </citation>
    <scope>NUCLEOTIDE SEQUENCE</scope>
    <source>
        <strain evidence="1">CBS 112980</strain>
    </source>
</reference>
<dbReference type="AlphaFoldDB" id="A0AAD8XEK5"/>
<dbReference type="EMBL" id="JAHMHS010000047">
    <property type="protein sequence ID" value="KAK1724874.1"/>
    <property type="molecule type" value="Genomic_DNA"/>
</dbReference>
<keyword evidence="2" id="KW-1185">Reference proteome</keyword>
<sequence length="109" mass="11933">MNVAPSWLELAGHKRAKETEISQELNGVSVNWSVRTGDGPPMCPICGMGSPTITQLDCRGFVARALRSGLEPEQQSGCCVFGILWKSGRGHLSLELPRLPRHMTGFVRE</sequence>
<gene>
    <name evidence="1" type="ORF">BDZ83DRAFT_621572</name>
</gene>
<organism evidence="1 2">
    <name type="scientific">Glomerella acutata</name>
    <name type="common">Colletotrichum acutatum</name>
    <dbReference type="NCBI Taxonomy" id="27357"/>
    <lineage>
        <taxon>Eukaryota</taxon>
        <taxon>Fungi</taxon>
        <taxon>Dikarya</taxon>
        <taxon>Ascomycota</taxon>
        <taxon>Pezizomycotina</taxon>
        <taxon>Sordariomycetes</taxon>
        <taxon>Hypocreomycetidae</taxon>
        <taxon>Glomerellales</taxon>
        <taxon>Glomerellaceae</taxon>
        <taxon>Colletotrichum</taxon>
        <taxon>Colletotrichum acutatum species complex</taxon>
    </lineage>
</organism>
<protein>
    <submittedName>
        <fullName evidence="1">Uncharacterized protein</fullName>
    </submittedName>
</protein>
<dbReference type="RefSeq" id="XP_060364929.1">
    <property type="nucleotide sequence ID" value="XM_060508276.1"/>
</dbReference>
<evidence type="ECO:0000313" key="1">
    <source>
        <dbReference type="EMBL" id="KAK1724874.1"/>
    </source>
</evidence>
<evidence type="ECO:0000313" key="2">
    <source>
        <dbReference type="Proteomes" id="UP001244207"/>
    </source>
</evidence>